<dbReference type="Pfam" id="PF11213">
    <property type="entry name" value="DUF3006"/>
    <property type="match status" value="1"/>
</dbReference>
<sequence length="100" mass="10569">MTTDGTYTAVVDRFEDDLAVLLLEDDGETVGEVAVDAGRLPEVGRHADAVLVVELADGELVDAAYDAAETTDRAEAAQSRFDELSRQPPSTDADSDADSP</sequence>
<keyword evidence="3" id="KW-1185">Reference proteome</keyword>
<evidence type="ECO:0000313" key="2">
    <source>
        <dbReference type="EMBL" id="MXR21234.1"/>
    </source>
</evidence>
<gene>
    <name evidence="2" type="ORF">GRX66_11700</name>
</gene>
<dbReference type="OrthoDB" id="299121at2157"/>
<proteinExistence type="predicted"/>
<dbReference type="RefSeq" id="WP_159526727.1">
    <property type="nucleotide sequence ID" value="NZ_WUUU01000094.1"/>
</dbReference>
<comment type="caution">
    <text evidence="2">The sequence shown here is derived from an EMBL/GenBank/DDBJ whole genome shotgun (WGS) entry which is preliminary data.</text>
</comment>
<accession>A0A6B0SHH8</accession>
<evidence type="ECO:0000256" key="1">
    <source>
        <dbReference type="SAM" id="MobiDB-lite"/>
    </source>
</evidence>
<protein>
    <submittedName>
        <fullName evidence="2">DUF3006 family protein</fullName>
    </submittedName>
</protein>
<feature type="region of interest" description="Disordered" evidence="1">
    <location>
        <begin position="69"/>
        <end position="100"/>
    </location>
</feature>
<name>A0A6B0SHH8_9EURY</name>
<dbReference type="EMBL" id="WUUU01000094">
    <property type="protein sequence ID" value="MXR21234.1"/>
    <property type="molecule type" value="Genomic_DNA"/>
</dbReference>
<organism evidence="2 3">
    <name type="scientific">Halobacterium bonnevillei</name>
    <dbReference type="NCBI Taxonomy" id="2692200"/>
    <lineage>
        <taxon>Archaea</taxon>
        <taxon>Methanobacteriati</taxon>
        <taxon>Methanobacteriota</taxon>
        <taxon>Stenosarchaea group</taxon>
        <taxon>Halobacteria</taxon>
        <taxon>Halobacteriales</taxon>
        <taxon>Halobacteriaceae</taxon>
        <taxon>Halobacterium</taxon>
    </lineage>
</organism>
<dbReference type="InterPro" id="IPR021377">
    <property type="entry name" value="DUF3006"/>
</dbReference>
<feature type="compositionally biased region" description="Basic and acidic residues" evidence="1">
    <location>
        <begin position="70"/>
        <end position="85"/>
    </location>
</feature>
<dbReference type="Proteomes" id="UP000471521">
    <property type="component" value="Unassembled WGS sequence"/>
</dbReference>
<reference evidence="2 3" key="1">
    <citation type="submission" date="2019-12" db="EMBL/GenBank/DDBJ databases">
        <title>Isolation and characterization of three novel carbon monoxide-oxidizing members of Halobacteria from salione crusts and soils.</title>
        <authorList>
            <person name="Myers M.R."/>
            <person name="King G.M."/>
        </authorList>
    </citation>
    <scope>NUCLEOTIDE SEQUENCE [LARGE SCALE GENOMIC DNA]</scope>
    <source>
        <strain evidence="2 3">PCN9</strain>
    </source>
</reference>
<dbReference type="AlphaFoldDB" id="A0A6B0SHH8"/>
<evidence type="ECO:0000313" key="3">
    <source>
        <dbReference type="Proteomes" id="UP000471521"/>
    </source>
</evidence>